<organism evidence="1 2">
    <name type="scientific">Aristaeella hokkaidonensis</name>
    <dbReference type="NCBI Taxonomy" id="3046382"/>
    <lineage>
        <taxon>Bacteria</taxon>
        <taxon>Bacillati</taxon>
        <taxon>Bacillota</taxon>
        <taxon>Clostridia</taxon>
        <taxon>Eubacteriales</taxon>
        <taxon>Aristaeellaceae</taxon>
        <taxon>Aristaeella</taxon>
    </lineage>
</organism>
<name>A0AC61MXX4_9FIRM</name>
<sequence>MRKRVTFIEQISTTECGITCVAMLLRYYKSYVSLQQLRDLLDTGRDGTSIGQLVALCKKLNLLAKPEKIDFSQIERNQAPFIALCYNSHFLVVEKITKKYVYIVDPASGAEYVSHDEFKEIYSGYIICIAPDRNFVPQKRDIHLFSEYIQVFKEKKGLFAAIFVISIVIYAFSLAVPILMKYAIDSINIKTESVEQPLIMLIIFVGLASLLGYIQSNCLISYRTFMDYKITAKVVRKLLNVSYHFFELRRKSDLIMTVNSGYIIREIVAKQLVQGIINIGAIIFMVVYLYLQTPVICLLCIALFVLNAVFLGWSRPRLLNEDRQLLNKRNEVDGQQVEMIYSILGIKMAGIENYVFDNWSEKEGSYLQKQKRADRLKNKYMFVTSLISQLSPYIVLAASVGLFRKGMITLGDIMAFYSLSSTFFGLAASVSNVYNSYVNSIIYLERIHDILTFEQGEESRGDHAKHVNGEIELKNVSFSYSKHSSKVLKNIDLKIYSGQKVAIVGMSGSGKSTLGKVMMGLYKPTEGTVMIDHTNIHTFDTSELRQHMGIVPQDMTLFNRSIEYNIGMGRNDVSKEEIVEAAKIARIHDEIMQMPMKYDTQVTEMGMNLSGGQRQRVVLARAILKRPKLIILDEATSALDTYNESQIFQYFKEENCTQIIIAHRLSTVIDSDVIVVMDEGRIANIGSHKKLLETSDVYKKIYSANNDLPATC</sequence>
<gene>
    <name evidence="1" type="ORF">JYE49_12235</name>
</gene>
<accession>A0AC61MXX4</accession>
<keyword evidence="2" id="KW-1185">Reference proteome</keyword>
<protein>
    <submittedName>
        <fullName evidence="1">Peptidase domain-containing ABC transporter</fullName>
    </submittedName>
</protein>
<dbReference type="Proteomes" id="UP000682782">
    <property type="component" value="Chromosome"/>
</dbReference>
<proteinExistence type="predicted"/>
<evidence type="ECO:0000313" key="2">
    <source>
        <dbReference type="Proteomes" id="UP000682782"/>
    </source>
</evidence>
<evidence type="ECO:0000313" key="1">
    <source>
        <dbReference type="EMBL" id="QUC66613.1"/>
    </source>
</evidence>
<dbReference type="EMBL" id="CP068393">
    <property type="protein sequence ID" value="QUC66613.1"/>
    <property type="molecule type" value="Genomic_DNA"/>
</dbReference>
<reference evidence="1" key="1">
    <citation type="submission" date="2021-01" db="EMBL/GenBank/DDBJ databases">
        <title>Complete genome sequence of Clostridiales bacterium R-7.</title>
        <authorList>
            <person name="Mahoney-Kurpe S.C."/>
            <person name="Palevich N."/>
            <person name="Koike S."/>
            <person name="Moon C.D."/>
            <person name="Attwood G.T."/>
        </authorList>
    </citation>
    <scope>NUCLEOTIDE SEQUENCE</scope>
    <source>
        <strain evidence="1">R-7</strain>
    </source>
</reference>